<dbReference type="InterPro" id="IPR004305">
    <property type="entry name" value="Thiaminase-2/PQQC"/>
</dbReference>
<accession>A0A067K3R9</accession>
<gene>
    <name evidence="2" type="ORF">JCGZ_17617</name>
</gene>
<dbReference type="CDD" id="cd19368">
    <property type="entry name" value="TenA_C_AtTH2-like"/>
    <property type="match status" value="1"/>
</dbReference>
<dbReference type="STRING" id="180498.A0A067K3R9"/>
<dbReference type="EMBL" id="KK914893">
    <property type="protein sequence ID" value="KDP26459.1"/>
    <property type="molecule type" value="Genomic_DNA"/>
</dbReference>
<dbReference type="SUPFAM" id="SSF56784">
    <property type="entry name" value="HAD-like"/>
    <property type="match status" value="1"/>
</dbReference>
<dbReference type="InterPro" id="IPR050967">
    <property type="entry name" value="Thiamine_Salvage_TenA"/>
</dbReference>
<evidence type="ECO:0000259" key="1">
    <source>
        <dbReference type="Pfam" id="PF03070"/>
    </source>
</evidence>
<reference evidence="2 3" key="1">
    <citation type="journal article" date="2014" name="PLoS ONE">
        <title>Global Analysis of Gene Expression Profiles in Physic Nut (Jatropha curcas L.) Seedlings Exposed to Salt Stress.</title>
        <authorList>
            <person name="Zhang L."/>
            <person name="Zhang C."/>
            <person name="Wu P."/>
            <person name="Chen Y."/>
            <person name="Li M."/>
            <person name="Jiang H."/>
            <person name="Wu G."/>
        </authorList>
    </citation>
    <scope>NUCLEOTIDE SEQUENCE [LARGE SCALE GENOMIC DNA]</scope>
    <source>
        <strain evidence="3">cv. GZQX0401</strain>
        <tissue evidence="2">Young leaves</tissue>
    </source>
</reference>
<feature type="domain" description="Thiaminase-2/PQQC" evidence="1">
    <location>
        <begin position="152"/>
        <end position="238"/>
    </location>
</feature>
<dbReference type="PANTHER" id="PTHR43198">
    <property type="entry name" value="BIFUNCTIONAL TH2 PROTEIN"/>
    <property type="match status" value="1"/>
</dbReference>
<organism evidence="2 3">
    <name type="scientific">Jatropha curcas</name>
    <name type="common">Barbados nut</name>
    <dbReference type="NCBI Taxonomy" id="180498"/>
    <lineage>
        <taxon>Eukaryota</taxon>
        <taxon>Viridiplantae</taxon>
        <taxon>Streptophyta</taxon>
        <taxon>Embryophyta</taxon>
        <taxon>Tracheophyta</taxon>
        <taxon>Spermatophyta</taxon>
        <taxon>Magnoliopsida</taxon>
        <taxon>eudicotyledons</taxon>
        <taxon>Gunneridae</taxon>
        <taxon>Pentapetalae</taxon>
        <taxon>rosids</taxon>
        <taxon>fabids</taxon>
        <taxon>Malpighiales</taxon>
        <taxon>Euphorbiaceae</taxon>
        <taxon>Crotonoideae</taxon>
        <taxon>Jatropheae</taxon>
        <taxon>Jatropha</taxon>
    </lineage>
</organism>
<dbReference type="InterPro" id="IPR016084">
    <property type="entry name" value="Haem_Oase-like_multi-hlx"/>
</dbReference>
<evidence type="ECO:0000313" key="3">
    <source>
        <dbReference type="Proteomes" id="UP000027138"/>
    </source>
</evidence>
<dbReference type="PANTHER" id="PTHR43198:SF9">
    <property type="entry name" value="AMINOPYRIMIDINE AMINOHYDROLASE, MITOCHONDRIAL ISOFORM X1-RELATED"/>
    <property type="match status" value="1"/>
</dbReference>
<proteinExistence type="predicted"/>
<dbReference type="AlphaFoldDB" id="A0A067K3R9"/>
<dbReference type="Pfam" id="PF03070">
    <property type="entry name" value="TENA_THI-4"/>
    <property type="match status" value="2"/>
</dbReference>
<dbReference type="SUPFAM" id="SSF48613">
    <property type="entry name" value="Heme oxygenase-like"/>
    <property type="match status" value="1"/>
</dbReference>
<evidence type="ECO:0000313" key="2">
    <source>
        <dbReference type="EMBL" id="KDP26459.1"/>
    </source>
</evidence>
<dbReference type="GO" id="GO:0006772">
    <property type="term" value="P:thiamine metabolic process"/>
    <property type="evidence" value="ECO:0007669"/>
    <property type="project" value="UniProtKB-ARBA"/>
</dbReference>
<dbReference type="OrthoDB" id="10028886at2759"/>
<dbReference type="Gene3D" id="1.20.910.10">
    <property type="entry name" value="Heme oxygenase-like"/>
    <property type="match status" value="1"/>
</dbReference>
<dbReference type="Gene3D" id="3.40.50.1000">
    <property type="entry name" value="HAD superfamily/HAD-like"/>
    <property type="match status" value="1"/>
</dbReference>
<dbReference type="InterPro" id="IPR036412">
    <property type="entry name" value="HAD-like_sf"/>
</dbReference>
<keyword evidence="3" id="KW-1185">Reference proteome</keyword>
<name>A0A067K3R9_JATCU</name>
<dbReference type="GO" id="GO:0005829">
    <property type="term" value="C:cytosol"/>
    <property type="evidence" value="ECO:0007669"/>
    <property type="project" value="TreeGrafter"/>
</dbReference>
<sequence>MPEMGALDEGGIARRFWIKSKKYLFFAMYSPYFASLASGNLDSCSFLRCISQDVHFLKAFAQAYELAEECADDEEDKSAIRKLRKRVKNKLKNYDAIVHEWGFEPPADRTSLLATQKYIDFLLATASGKVEGEKFPGKIATPFERIKLAAYTLGAMAPSMLLHASITKEIQQILDPDDSSHIYKKWIDYYYSEGFEAAALQLEDMLDKLSICLTSEELDVLERLYLQAMKLKVDFFATQQIVQKTLVPLSRLQGPDDFHLTVFCDFDMTCIAVDSSAVLAEIAIIRAPKIDLNGSETQLTHMPSADLRSTWSVLSAQYVEEHDQCIESIIPAEPAEKFNYEGLSKALEQLADFEKRANSRVIQSGVLKGLNLEDIKRAGQQLIFQDGCRGFFQKIVRNENVKADVHILSYCWCGDLIRSAFSSEDLNVLQVHSNELAYEKDISTGEIVRSVECPMEKLQTLNNILNDRNTDSQQLTVYIGGSVGDLLCLLKADIGIVIGSSPSLRRLGDHFGISFVPLFSGMVKKQKELVDGVSPNWKGLPGILYTVSSWAEIHACILGS</sequence>
<feature type="domain" description="Thiaminase-2/PQQC" evidence="1">
    <location>
        <begin position="31"/>
        <end position="128"/>
    </location>
</feature>
<dbReference type="Proteomes" id="UP000027138">
    <property type="component" value="Unassembled WGS sequence"/>
</dbReference>
<dbReference type="InterPro" id="IPR023214">
    <property type="entry name" value="HAD_sf"/>
</dbReference>
<dbReference type="KEGG" id="jcu:105644472"/>
<protein>
    <recommendedName>
        <fullName evidence="1">Thiaminase-2/PQQC domain-containing protein</fullName>
    </recommendedName>
</protein>